<dbReference type="Gene3D" id="3.40.50.300">
    <property type="entry name" value="P-loop containing nucleotide triphosphate hydrolases"/>
    <property type="match status" value="1"/>
</dbReference>
<reference evidence="1 2" key="1">
    <citation type="submission" date="2019-06" db="EMBL/GenBank/DDBJ databases">
        <title>Sequencing the genomes of 1000 actinobacteria strains.</title>
        <authorList>
            <person name="Klenk H.-P."/>
        </authorList>
    </citation>
    <scope>NUCLEOTIDE SEQUENCE [LARGE SCALE GENOMIC DNA]</scope>
    <source>
        <strain evidence="1 2">DSM 45679</strain>
    </source>
</reference>
<dbReference type="EMBL" id="VFML01000001">
    <property type="protein sequence ID" value="TQJ04079.1"/>
    <property type="molecule type" value="Genomic_DNA"/>
</dbReference>
<dbReference type="RefSeq" id="WP_141999807.1">
    <property type="nucleotide sequence ID" value="NZ_VFML01000001.1"/>
</dbReference>
<dbReference type="InterPro" id="IPR011990">
    <property type="entry name" value="TPR-like_helical_dom_sf"/>
</dbReference>
<dbReference type="OrthoDB" id="8550139at2"/>
<evidence type="ECO:0000313" key="1">
    <source>
        <dbReference type="EMBL" id="TQJ04079.1"/>
    </source>
</evidence>
<dbReference type="InterPro" id="IPR027417">
    <property type="entry name" value="P-loop_NTPase"/>
</dbReference>
<dbReference type="SUPFAM" id="SSF48452">
    <property type="entry name" value="TPR-like"/>
    <property type="match status" value="1"/>
</dbReference>
<evidence type="ECO:0000313" key="2">
    <source>
        <dbReference type="Proteomes" id="UP000320876"/>
    </source>
</evidence>
<protein>
    <recommendedName>
        <fullName evidence="3">NB-ARC domain-containing protein</fullName>
    </recommendedName>
</protein>
<gene>
    <name evidence="1" type="ORF">FB471_3860</name>
</gene>
<comment type="caution">
    <text evidence="1">The sequence shown here is derived from an EMBL/GenBank/DDBJ whole genome shotgun (WGS) entry which is preliminary data.</text>
</comment>
<dbReference type="SUPFAM" id="SSF52540">
    <property type="entry name" value="P-loop containing nucleoside triphosphate hydrolases"/>
    <property type="match status" value="1"/>
</dbReference>
<dbReference type="AlphaFoldDB" id="A0A542DLW4"/>
<organism evidence="1 2">
    <name type="scientific">Amycolatopsis cihanbeyliensis</name>
    <dbReference type="NCBI Taxonomy" id="1128664"/>
    <lineage>
        <taxon>Bacteria</taxon>
        <taxon>Bacillati</taxon>
        <taxon>Actinomycetota</taxon>
        <taxon>Actinomycetes</taxon>
        <taxon>Pseudonocardiales</taxon>
        <taxon>Pseudonocardiaceae</taxon>
        <taxon>Amycolatopsis</taxon>
    </lineage>
</organism>
<keyword evidence="2" id="KW-1185">Reference proteome</keyword>
<proteinExistence type="predicted"/>
<evidence type="ECO:0008006" key="3">
    <source>
        <dbReference type="Google" id="ProtNLM"/>
    </source>
</evidence>
<dbReference type="Proteomes" id="UP000320876">
    <property type="component" value="Unassembled WGS sequence"/>
</dbReference>
<name>A0A542DLW4_AMYCI</name>
<sequence>MALGTVMLEAVVGETVKLCTGYLGGATIGGGKGLVDRLRGRLGTLPRDPERLHAVLTERATDDPEWFADLARQVAELAEQRSGTAPAPPVPFRDCDWYRAHVPLAGVHVIGGRPGSGRTALARRIALDQAHRFPSGRVEVDLDRYRDGDQLRVADVRVHILRRLGVEPDETDPGRVEARYRAVTTTRSFVLILDNARGAREIGYFEISPANLTLATTDELGTDLRAAYPSHVTLHGLDDAGARELLADTCGREVLEREPAATEDLLRLCGTAAYVLGAVGASVARRATEPGPVAGLLAEYRVEGVTGAEDVLGKFLRETFARLDPDTVRACAVLTAHPGTDLTPASAGVLLGRPARRVVDRLIDLALLVPVGNGRYRLDPLARQYAAELAAADEAAAAFERFLLSYRDTAVAGDLHHAPGRMRRYTIPDGLSWSRVDDPVDWLESEREVIADLVAEAHRRGRHEEVCQLVGAFEVMLNSRGHWRLFAAMCEWYVRGAEALHEREGRPALLARAYAMRARAHTLARYFPPARTDLDRALRLAGELPVDHRGRQQWASIHEFRGRLGEEQSDAGLPPTYDPLEEFGRAVRIDRDIGDERALGIHLRMLARALVKAGRATEALSVLDEVDGTGTDARNLALGKLTRVRAALATGQVPPARAALAQAEAELAAVATRQYYWELEQLAAWVAAAEGRLADATARLGVLVTAAIRVGHPRTNEYIEELRRLSHP</sequence>
<accession>A0A542DLW4</accession>